<comment type="catalytic activity">
    <reaction evidence="22">
        <text>1D-myo-inositol 2,3-bisphosphate + H2O = 1D-myo-inositol 2-phosphate + phosphate</text>
        <dbReference type="Rhea" id="RHEA:77139"/>
        <dbReference type="ChEBI" id="CHEBI:15377"/>
        <dbReference type="ChEBI" id="CHEBI:43474"/>
        <dbReference type="ChEBI" id="CHEBI:84142"/>
        <dbReference type="ChEBI" id="CHEBI:195538"/>
    </reaction>
    <physiologicalReaction direction="left-to-right" evidence="22">
        <dbReference type="Rhea" id="RHEA:77140"/>
    </physiologicalReaction>
</comment>
<dbReference type="GeneTree" id="ENSGT00390000018409"/>
<feature type="chain" id="PRO_5034099260" description="Multiple inositol polyphosphate phosphatase 1" evidence="26">
    <location>
        <begin position="19"/>
        <end position="468"/>
    </location>
</feature>
<evidence type="ECO:0000256" key="11">
    <source>
        <dbReference type="ARBA" id="ARBA00031642"/>
    </source>
</evidence>
<evidence type="ECO:0000256" key="7">
    <source>
        <dbReference type="ARBA" id="ARBA00022729"/>
    </source>
</evidence>
<evidence type="ECO:0000256" key="15">
    <source>
        <dbReference type="ARBA" id="ARBA00043691"/>
    </source>
</evidence>
<evidence type="ECO:0000256" key="16">
    <source>
        <dbReference type="ARBA" id="ARBA00043733"/>
    </source>
</evidence>
<evidence type="ECO:0000256" key="22">
    <source>
        <dbReference type="ARBA" id="ARBA00043801"/>
    </source>
</evidence>
<evidence type="ECO:0000256" key="14">
    <source>
        <dbReference type="ARBA" id="ARBA00043674"/>
    </source>
</evidence>
<dbReference type="Pfam" id="PF00328">
    <property type="entry name" value="His_Phos_2"/>
    <property type="match status" value="1"/>
</dbReference>
<dbReference type="InterPro" id="IPR000560">
    <property type="entry name" value="His_Pase_clade-2"/>
</dbReference>
<proteinExistence type="inferred from homology"/>
<accession>A0A8C4RKT4</accession>
<dbReference type="GO" id="GO:0005886">
    <property type="term" value="C:plasma membrane"/>
    <property type="evidence" value="ECO:0007669"/>
    <property type="project" value="UniProtKB-SubCell"/>
</dbReference>
<comment type="catalytic activity">
    <reaction evidence="14">
        <text>1D-myo-inositol 1,2-bisphosphate + H2O = 1D-myo-inositol 2-phosphate + phosphate</text>
        <dbReference type="Rhea" id="RHEA:77135"/>
        <dbReference type="ChEBI" id="CHEBI:15377"/>
        <dbReference type="ChEBI" id="CHEBI:43474"/>
        <dbReference type="ChEBI" id="CHEBI:84142"/>
        <dbReference type="ChEBI" id="CHEBI:195539"/>
        <dbReference type="EC" id="3.1.3.62"/>
    </reaction>
    <physiologicalReaction direction="left-to-right" evidence="14">
        <dbReference type="Rhea" id="RHEA:77136"/>
    </physiologicalReaction>
</comment>
<reference evidence="27" key="2">
    <citation type="submission" date="2025-08" db="UniProtKB">
        <authorList>
            <consortium name="Ensembl"/>
        </authorList>
    </citation>
    <scope>IDENTIFICATION</scope>
</reference>
<evidence type="ECO:0000313" key="27">
    <source>
        <dbReference type="Ensembl" id="ENSECRP00000004095.1"/>
    </source>
</evidence>
<evidence type="ECO:0000256" key="26">
    <source>
        <dbReference type="SAM" id="SignalP"/>
    </source>
</evidence>
<evidence type="ECO:0000256" key="19">
    <source>
        <dbReference type="ARBA" id="ARBA00043747"/>
    </source>
</evidence>
<dbReference type="InterPro" id="IPR016274">
    <property type="entry name" value="Histidine_acid_Pase_euk"/>
</dbReference>
<keyword evidence="25" id="KW-1015">Disulfide bond</keyword>
<evidence type="ECO:0000256" key="3">
    <source>
        <dbReference type="ARBA" id="ARBA00012976"/>
    </source>
</evidence>
<comment type="catalytic activity">
    <reaction evidence="21">
        <text>1D-myo-inositol 1,3,4,5,6-pentakisphosphate + H2O = 1D-myo-inositol 1,4,5,6-tetrakisphosphate + phosphate</text>
        <dbReference type="Rhea" id="RHEA:77143"/>
        <dbReference type="ChEBI" id="CHEBI:15377"/>
        <dbReference type="ChEBI" id="CHEBI:43474"/>
        <dbReference type="ChEBI" id="CHEBI:57627"/>
        <dbReference type="ChEBI" id="CHEBI:57733"/>
    </reaction>
    <physiologicalReaction direction="left-to-right" evidence="21">
        <dbReference type="Rhea" id="RHEA:77144"/>
    </physiologicalReaction>
</comment>
<evidence type="ECO:0000256" key="25">
    <source>
        <dbReference type="PIRSR" id="PIRSR000894-2"/>
    </source>
</evidence>
<dbReference type="FunFam" id="3.40.50.1240:FF:000014">
    <property type="entry name" value="Multiple inositol polyphosphate phosphatase 1"/>
    <property type="match status" value="1"/>
</dbReference>
<reference evidence="27" key="3">
    <citation type="submission" date="2025-09" db="UniProtKB">
        <authorList>
            <consortium name="Ensembl"/>
        </authorList>
    </citation>
    <scope>IDENTIFICATION</scope>
</reference>
<dbReference type="SUPFAM" id="SSF53254">
    <property type="entry name" value="Phosphoglycerate mutase-like"/>
    <property type="match status" value="1"/>
</dbReference>
<sequence>MKRQAVFLTIVFARFLSAGNVPKLNFCDASTLAPYFGTKTRYEEVNPHLLVDVRNINSSVLELPYKQCTPVYMNAVIRHGTRYPTAKNIKKMDQIYQLVMNKAQDPGQGWVEKIKKWEMWYNDSMDGQLAEKGKDDLRNLAFRMASAFPTLFTKKAFNGCHLQFITSSKHRCVDSTVAYITGLARDYFEGTAEEEVNCKPEVNDELMRFFEHCRKFVVDIEENKTALMEVDLFKSKPEMMSVLEKMSERLQIPSSDLTPDLVEAAFLMCSYDLAVKNIDSPWCSLFDKDDAKILEYSSDLKQFWKRGYGHEINSKSSCKLFHDIFKHLEQAHNESSRNDPISFPVTVQVGHAETLLPLMSLMGFFKDSTPLTADNFAQQKERLFRTSFIVPYASNLVFILYHCEQSYRVQLLLNEKPLLFPNLDDPAPLYSDVKNLYKDLLEGCDFAQECHLPVKPKIITEEKFGHEL</sequence>
<comment type="catalytic activity">
    <reaction evidence="23">
        <text>1D-myo-inositol 1,4,5,6-tetrakisphosphate + H2O = 1D-myo-inositol 1,4,5-trisphosphate + phosphate</text>
        <dbReference type="Rhea" id="RHEA:77147"/>
        <dbReference type="ChEBI" id="CHEBI:15377"/>
        <dbReference type="ChEBI" id="CHEBI:43474"/>
        <dbReference type="ChEBI" id="CHEBI:57627"/>
        <dbReference type="ChEBI" id="CHEBI:203600"/>
    </reaction>
    <physiologicalReaction direction="left-to-right" evidence="23">
        <dbReference type="Rhea" id="RHEA:77148"/>
    </physiologicalReaction>
</comment>
<dbReference type="Ensembl" id="ENSECRT00000004159.1">
    <property type="protein sequence ID" value="ENSECRP00000004095.1"/>
    <property type="gene ID" value="ENSECRG00000002789.1"/>
</dbReference>
<dbReference type="EC" id="3.1.3.62" evidence="4"/>
<keyword evidence="28" id="KW-1185">Reference proteome</keyword>
<comment type="similarity">
    <text evidence="2">Belongs to the histidine acid phosphatase family. MINPP1 subfamily.</text>
</comment>
<dbReference type="Proteomes" id="UP000694620">
    <property type="component" value="Chromosome 2"/>
</dbReference>
<keyword evidence="7 26" id="KW-0732">Signal</keyword>
<keyword evidence="10" id="KW-0325">Glycoprotein</keyword>
<evidence type="ECO:0000256" key="20">
    <source>
        <dbReference type="ARBA" id="ARBA00043757"/>
    </source>
</evidence>
<evidence type="ECO:0000256" key="8">
    <source>
        <dbReference type="ARBA" id="ARBA00022801"/>
    </source>
</evidence>
<dbReference type="GO" id="GO:0003993">
    <property type="term" value="F:acid phosphatase activity"/>
    <property type="evidence" value="ECO:0007669"/>
    <property type="project" value="TreeGrafter"/>
</dbReference>
<dbReference type="GO" id="GO:0052745">
    <property type="term" value="F:inositol phosphate phosphatase activity"/>
    <property type="evidence" value="ECO:0007669"/>
    <property type="project" value="TreeGrafter"/>
</dbReference>
<evidence type="ECO:0000256" key="10">
    <source>
        <dbReference type="ARBA" id="ARBA00023180"/>
    </source>
</evidence>
<dbReference type="InterPro" id="IPR029033">
    <property type="entry name" value="His_PPase_superfam"/>
</dbReference>
<comment type="catalytic activity">
    <reaction evidence="20">
        <text>1D-myo-inositol 1,2,3,5,6-pentakisphosphate + H2O = 1D-myo-inositol 1,2,3,6-tetrakisphosphate + phosphate</text>
        <dbReference type="Rhea" id="RHEA:77111"/>
        <dbReference type="ChEBI" id="CHEBI:15377"/>
        <dbReference type="ChEBI" id="CHEBI:43474"/>
        <dbReference type="ChEBI" id="CHEBI:58747"/>
        <dbReference type="ChEBI" id="CHEBI:195534"/>
    </reaction>
    <physiologicalReaction direction="left-to-right" evidence="20">
        <dbReference type="Rhea" id="RHEA:77112"/>
    </physiologicalReaction>
</comment>
<comment type="catalytic activity">
    <reaction evidence="15">
        <text>1D-myo-inositol hexakisphosphate + H2O = 1D-myo-inositol 1,2,4,5,6-pentakisphosphate + phosphate</text>
        <dbReference type="Rhea" id="RHEA:16989"/>
        <dbReference type="ChEBI" id="CHEBI:15377"/>
        <dbReference type="ChEBI" id="CHEBI:43474"/>
        <dbReference type="ChEBI" id="CHEBI:57798"/>
        <dbReference type="ChEBI" id="CHEBI:58130"/>
        <dbReference type="EC" id="3.1.3.62"/>
    </reaction>
    <physiologicalReaction direction="left-to-right" evidence="15">
        <dbReference type="Rhea" id="RHEA:16990"/>
    </physiologicalReaction>
</comment>
<comment type="catalytic activity">
    <reaction evidence="18">
        <text>1D-myo-inositol hexakisphosphate + H2O = 1D-myo-inositol 1,2,3,5,6-pentakisphosphate + phosphate</text>
        <dbReference type="Rhea" id="RHEA:20960"/>
        <dbReference type="ChEBI" id="CHEBI:15377"/>
        <dbReference type="ChEBI" id="CHEBI:43474"/>
        <dbReference type="ChEBI" id="CHEBI:58130"/>
        <dbReference type="ChEBI" id="CHEBI:58747"/>
    </reaction>
    <physiologicalReaction direction="left-to-right" evidence="18">
        <dbReference type="Rhea" id="RHEA:20961"/>
    </physiologicalReaction>
</comment>
<evidence type="ECO:0000256" key="13">
    <source>
        <dbReference type="ARBA" id="ARBA00043671"/>
    </source>
</evidence>
<comment type="catalytic activity">
    <reaction evidence="16">
        <text>1D-myo-inositol 1,2,3-trisphosphate + H2O = 1D-myo-inositol 2,3-bisphosphate + phosphate</text>
        <dbReference type="Rhea" id="RHEA:77127"/>
        <dbReference type="ChEBI" id="CHEBI:15377"/>
        <dbReference type="ChEBI" id="CHEBI:43474"/>
        <dbReference type="ChEBI" id="CHEBI:195536"/>
        <dbReference type="ChEBI" id="CHEBI:195538"/>
    </reaction>
    <physiologicalReaction direction="left-to-right" evidence="16">
        <dbReference type="Rhea" id="RHEA:77128"/>
    </physiologicalReaction>
</comment>
<organism evidence="27 28">
    <name type="scientific">Erpetoichthys calabaricus</name>
    <name type="common">Rope fish</name>
    <name type="synonym">Calamoichthys calabaricus</name>
    <dbReference type="NCBI Taxonomy" id="27687"/>
    <lineage>
        <taxon>Eukaryota</taxon>
        <taxon>Metazoa</taxon>
        <taxon>Chordata</taxon>
        <taxon>Craniata</taxon>
        <taxon>Vertebrata</taxon>
        <taxon>Euteleostomi</taxon>
        <taxon>Actinopterygii</taxon>
        <taxon>Polypteriformes</taxon>
        <taxon>Polypteridae</taxon>
        <taxon>Erpetoichthys</taxon>
    </lineage>
</organism>
<feature type="signal peptide" evidence="26">
    <location>
        <begin position="1"/>
        <end position="18"/>
    </location>
</feature>
<keyword evidence="8" id="KW-0378">Hydrolase</keyword>
<comment type="catalytic activity">
    <reaction evidence="12">
        <text>1D-myo-inositol 1,2,5,6-tetrakisphosphate + H2O = 1D-myo-inositol 1,2,6-trisphosphate + phosphate</text>
        <dbReference type="Rhea" id="RHEA:77119"/>
        <dbReference type="ChEBI" id="CHEBI:15377"/>
        <dbReference type="ChEBI" id="CHEBI:43474"/>
        <dbReference type="ChEBI" id="CHEBI:195535"/>
        <dbReference type="ChEBI" id="CHEBI:195537"/>
        <dbReference type="EC" id="3.1.3.62"/>
    </reaction>
    <physiologicalReaction direction="left-to-right" evidence="12">
        <dbReference type="Rhea" id="RHEA:77120"/>
    </physiologicalReaction>
</comment>
<keyword evidence="6" id="KW-1003">Cell membrane</keyword>
<dbReference type="OrthoDB" id="6509975at2759"/>
<evidence type="ECO:0000256" key="4">
    <source>
        <dbReference type="ARBA" id="ARBA00013040"/>
    </source>
</evidence>
<comment type="catalytic activity">
    <reaction evidence="17">
        <text>1D-myo-inositol 1,2,3,6-tetrakisphosphate + H2O = 1D-myo-inositol 1,2,3-trisphosphate + phosphate</text>
        <dbReference type="Rhea" id="RHEA:77123"/>
        <dbReference type="ChEBI" id="CHEBI:15377"/>
        <dbReference type="ChEBI" id="CHEBI:43474"/>
        <dbReference type="ChEBI" id="CHEBI:195534"/>
        <dbReference type="ChEBI" id="CHEBI:195536"/>
    </reaction>
    <physiologicalReaction direction="left-to-right" evidence="17">
        <dbReference type="Rhea" id="RHEA:77124"/>
    </physiologicalReaction>
</comment>
<dbReference type="AlphaFoldDB" id="A0A8C4RKT4"/>
<dbReference type="PANTHER" id="PTHR20963:SF8">
    <property type="entry name" value="MULTIPLE INOSITOL POLYPHOSPHATE PHOSPHATASE 1"/>
    <property type="match status" value="1"/>
</dbReference>
<dbReference type="EC" id="3.1.3.80" evidence="3"/>
<evidence type="ECO:0000256" key="2">
    <source>
        <dbReference type="ARBA" id="ARBA00008422"/>
    </source>
</evidence>
<evidence type="ECO:0000256" key="9">
    <source>
        <dbReference type="ARBA" id="ARBA00023136"/>
    </source>
</evidence>
<name>A0A8C4RKT4_ERPCA</name>
<evidence type="ECO:0000256" key="24">
    <source>
        <dbReference type="ARBA" id="ARBA00043832"/>
    </source>
</evidence>
<comment type="catalytic activity">
    <reaction evidence="13">
        <text>1D-myo-inositol 1,2,4,5,6-pentakisphosphate + H2O = 1D-myo-inositol 1,2,5,6-tetrakisphosphate + phosphate</text>
        <dbReference type="Rhea" id="RHEA:77115"/>
        <dbReference type="ChEBI" id="CHEBI:15377"/>
        <dbReference type="ChEBI" id="CHEBI:43474"/>
        <dbReference type="ChEBI" id="CHEBI:57798"/>
        <dbReference type="ChEBI" id="CHEBI:195535"/>
        <dbReference type="EC" id="3.1.3.62"/>
    </reaction>
    <physiologicalReaction direction="left-to-right" evidence="13">
        <dbReference type="Rhea" id="RHEA:77116"/>
    </physiologicalReaction>
</comment>
<feature type="disulfide bond" evidence="25">
    <location>
        <begin position="269"/>
        <end position="283"/>
    </location>
</feature>
<dbReference type="PANTHER" id="PTHR20963">
    <property type="entry name" value="MULTIPLE INOSITOL POLYPHOSPHATE PHOSPHATASE-RELATED"/>
    <property type="match status" value="1"/>
</dbReference>
<feature type="disulfide bond" evidence="25">
    <location>
        <begin position="68"/>
        <end position="403"/>
    </location>
</feature>
<evidence type="ECO:0000256" key="1">
    <source>
        <dbReference type="ARBA" id="ARBA00004236"/>
    </source>
</evidence>
<evidence type="ECO:0000256" key="18">
    <source>
        <dbReference type="ARBA" id="ARBA00043746"/>
    </source>
</evidence>
<evidence type="ECO:0000256" key="12">
    <source>
        <dbReference type="ARBA" id="ARBA00043668"/>
    </source>
</evidence>
<evidence type="ECO:0000256" key="23">
    <source>
        <dbReference type="ARBA" id="ARBA00043829"/>
    </source>
</evidence>
<evidence type="ECO:0000256" key="6">
    <source>
        <dbReference type="ARBA" id="ARBA00022475"/>
    </source>
</evidence>
<dbReference type="Gene3D" id="3.40.50.1240">
    <property type="entry name" value="Phosphoglycerate mutase-like"/>
    <property type="match status" value="1"/>
</dbReference>
<reference evidence="27" key="1">
    <citation type="submission" date="2021-06" db="EMBL/GenBank/DDBJ databases">
        <authorList>
            <consortium name="Wellcome Sanger Institute Data Sharing"/>
        </authorList>
    </citation>
    <scope>NUCLEOTIDE SEQUENCE [LARGE SCALE GENOMIC DNA]</scope>
</reference>
<keyword evidence="9" id="KW-0472">Membrane</keyword>
<evidence type="ECO:0000256" key="17">
    <source>
        <dbReference type="ARBA" id="ARBA00043739"/>
    </source>
</evidence>
<dbReference type="GO" id="GO:0034417">
    <property type="term" value="F:bisphosphoglycerate 3-phosphatase activity"/>
    <property type="evidence" value="ECO:0007669"/>
    <property type="project" value="UniProtKB-EC"/>
</dbReference>
<comment type="catalytic activity">
    <reaction evidence="19">
        <text>1D-myo-inositol 1,2,6-trisphosphate + H2O = 1D-myo-inositol 1,2-bisphosphate + phosphate</text>
        <dbReference type="Rhea" id="RHEA:77131"/>
        <dbReference type="ChEBI" id="CHEBI:15377"/>
        <dbReference type="ChEBI" id="CHEBI:43474"/>
        <dbReference type="ChEBI" id="CHEBI:195537"/>
        <dbReference type="ChEBI" id="CHEBI:195539"/>
        <dbReference type="EC" id="3.1.3.62"/>
    </reaction>
    <physiologicalReaction direction="left-to-right" evidence="19">
        <dbReference type="Rhea" id="RHEA:77132"/>
    </physiologicalReaction>
</comment>
<protein>
    <recommendedName>
        <fullName evidence="5">Multiple inositol polyphosphate phosphatase 1</fullName>
        <ecNumber evidence="4">3.1.3.62</ecNumber>
        <ecNumber evidence="3">3.1.3.80</ecNumber>
    </recommendedName>
    <alternativeName>
        <fullName evidence="11">2,3-bisphosphoglycerate 3-phosphatase</fullName>
    </alternativeName>
</protein>
<evidence type="ECO:0000256" key="21">
    <source>
        <dbReference type="ARBA" id="ARBA00043762"/>
    </source>
</evidence>
<evidence type="ECO:0000256" key="5">
    <source>
        <dbReference type="ARBA" id="ARBA00018097"/>
    </source>
</evidence>
<dbReference type="CDD" id="cd07061">
    <property type="entry name" value="HP_HAP_like"/>
    <property type="match status" value="1"/>
</dbReference>
<dbReference type="PIRSF" id="PIRSF000894">
    <property type="entry name" value="Acid_phosphatase"/>
    <property type="match status" value="1"/>
</dbReference>
<evidence type="ECO:0000313" key="28">
    <source>
        <dbReference type="Proteomes" id="UP000694620"/>
    </source>
</evidence>
<comment type="catalytic activity">
    <reaction evidence="24">
        <text>(2R)-2,3-bisphosphoglycerate + H2O = (2R)-2-phosphoglycerate + phosphate</text>
        <dbReference type="Rhea" id="RHEA:27381"/>
        <dbReference type="ChEBI" id="CHEBI:15377"/>
        <dbReference type="ChEBI" id="CHEBI:43474"/>
        <dbReference type="ChEBI" id="CHEBI:58248"/>
        <dbReference type="ChEBI" id="CHEBI:58289"/>
        <dbReference type="EC" id="3.1.3.80"/>
    </reaction>
    <physiologicalReaction direction="left-to-right" evidence="24">
        <dbReference type="Rhea" id="RHEA:27382"/>
    </physiologicalReaction>
</comment>
<gene>
    <name evidence="27" type="primary">MINPP1</name>
    <name evidence="27" type="synonym">minpp1b</name>
</gene>
<comment type="subcellular location">
    <subcellularLocation>
        <location evidence="1">Cell membrane</location>
    </subcellularLocation>
</comment>